<feature type="region of interest" description="Disordered" evidence="1">
    <location>
        <begin position="482"/>
        <end position="506"/>
    </location>
</feature>
<feature type="compositionally biased region" description="Polar residues" evidence="1">
    <location>
        <begin position="1"/>
        <end position="13"/>
    </location>
</feature>
<evidence type="ECO:0000256" key="1">
    <source>
        <dbReference type="SAM" id="MobiDB-lite"/>
    </source>
</evidence>
<accession>A0ABD3NNL9</accession>
<gene>
    <name evidence="2" type="ORF">HJC23_013934</name>
</gene>
<keyword evidence="3" id="KW-1185">Reference proteome</keyword>
<sequence>MSSLGESDQPNESGQDHDDQEVVIGSSSGRAILVGNGEEIVLDEVVENSHAKPGMCPTWLRSSSPKMKCALITATLMFVAFVSITVVGILESSKGSVDSSETFTSAQYQETISTDPNNESKNDLMNPPSPRPSDKSSEIMAIPIESSQISIRFPDEIEQKLQQIDFTDGLTSVERSNWKRIQEVIGQTIAVTLFEDLPSDYVLGTIEIEEIDGNELRSRDDITSFNDKVHTVMFSSSVIVDCTMTDCDAASDTVRETIDRIGQKGVIDAVGQFESVASTATPANTDNVDATDQVDATDEAVTSTTSTEVTDEVDVVDTLDMTNAADTSSPTINPTKPPVTESPSYRPTDAGPQYLDDATCSSSSPCDECFGSCSSDEDCAQDLLCFKRLYWDNVPGCEGPGRQGQSYCYNPFADGLTKDVLLTTKDMKCGNNNPCGKCEGDCNSDNDCDKNLYCYQRFGYELIPGCAGQGTYQYDYCFDPNDIPDQNEPNADPNGDGGPGSNGRPN</sequence>
<comment type="caution">
    <text evidence="2">The sequence shown here is derived from an EMBL/GenBank/DDBJ whole genome shotgun (WGS) entry which is preliminary data.</text>
</comment>
<dbReference type="Proteomes" id="UP001516023">
    <property type="component" value="Unassembled WGS sequence"/>
</dbReference>
<evidence type="ECO:0000313" key="3">
    <source>
        <dbReference type="Proteomes" id="UP001516023"/>
    </source>
</evidence>
<protein>
    <submittedName>
        <fullName evidence="2">Uncharacterized protein</fullName>
    </submittedName>
</protein>
<feature type="compositionally biased region" description="Polar residues" evidence="1">
    <location>
        <begin position="322"/>
        <end position="334"/>
    </location>
</feature>
<name>A0ABD3NNL9_9STRA</name>
<feature type="region of interest" description="Disordered" evidence="1">
    <location>
        <begin position="1"/>
        <end position="20"/>
    </location>
</feature>
<proteinExistence type="predicted"/>
<dbReference type="EMBL" id="JABMIG020000474">
    <property type="protein sequence ID" value="KAL3776756.1"/>
    <property type="molecule type" value="Genomic_DNA"/>
</dbReference>
<evidence type="ECO:0000313" key="2">
    <source>
        <dbReference type="EMBL" id="KAL3776756.1"/>
    </source>
</evidence>
<dbReference type="AlphaFoldDB" id="A0ABD3NNL9"/>
<organism evidence="2 3">
    <name type="scientific">Cyclotella cryptica</name>
    <dbReference type="NCBI Taxonomy" id="29204"/>
    <lineage>
        <taxon>Eukaryota</taxon>
        <taxon>Sar</taxon>
        <taxon>Stramenopiles</taxon>
        <taxon>Ochrophyta</taxon>
        <taxon>Bacillariophyta</taxon>
        <taxon>Coscinodiscophyceae</taxon>
        <taxon>Thalassiosirophycidae</taxon>
        <taxon>Stephanodiscales</taxon>
        <taxon>Stephanodiscaceae</taxon>
        <taxon>Cyclotella</taxon>
    </lineage>
</organism>
<feature type="region of interest" description="Disordered" evidence="1">
    <location>
        <begin position="110"/>
        <end position="136"/>
    </location>
</feature>
<feature type="region of interest" description="Disordered" evidence="1">
    <location>
        <begin position="322"/>
        <end position="353"/>
    </location>
</feature>
<feature type="compositionally biased region" description="Polar residues" evidence="1">
    <location>
        <begin position="110"/>
        <end position="119"/>
    </location>
</feature>
<feature type="compositionally biased region" description="Gly residues" evidence="1">
    <location>
        <begin position="495"/>
        <end position="506"/>
    </location>
</feature>
<reference evidence="2 3" key="1">
    <citation type="journal article" date="2020" name="G3 (Bethesda)">
        <title>Improved Reference Genome for Cyclotella cryptica CCMP332, a Model for Cell Wall Morphogenesis, Salinity Adaptation, and Lipid Production in Diatoms (Bacillariophyta).</title>
        <authorList>
            <person name="Roberts W.R."/>
            <person name="Downey K.M."/>
            <person name="Ruck E.C."/>
            <person name="Traller J.C."/>
            <person name="Alverson A.J."/>
        </authorList>
    </citation>
    <scope>NUCLEOTIDE SEQUENCE [LARGE SCALE GENOMIC DNA]</scope>
    <source>
        <strain evidence="2 3">CCMP332</strain>
    </source>
</reference>